<dbReference type="InParanoid" id="D6Z5B3"/>
<protein>
    <submittedName>
        <fullName evidence="3">Carbonic anhydrase</fullName>
    </submittedName>
</protein>
<dbReference type="GO" id="GO:0004089">
    <property type="term" value="F:carbonate dehydratase activity"/>
    <property type="evidence" value="ECO:0007669"/>
    <property type="project" value="InterPro"/>
</dbReference>
<gene>
    <name evidence="3" type="ordered locus">DaAHT2_0056</name>
</gene>
<dbReference type="EMBL" id="CP001940">
    <property type="protein sequence ID" value="ADH84770.1"/>
    <property type="molecule type" value="Genomic_DNA"/>
</dbReference>
<dbReference type="KEGG" id="dak:DaAHT2_0056"/>
<comment type="similarity">
    <text evidence="1">Belongs to the beta-class carbonic anhydrase family.</text>
</comment>
<feature type="binding site" evidence="2">
    <location>
        <position position="84"/>
    </location>
    <ligand>
        <name>Zn(2+)</name>
        <dbReference type="ChEBI" id="CHEBI:29105"/>
    </ligand>
</feature>
<dbReference type="OrthoDB" id="9797527at2"/>
<dbReference type="AlphaFoldDB" id="D6Z5B3"/>
<dbReference type="Pfam" id="PF00484">
    <property type="entry name" value="Pro_CA"/>
    <property type="match status" value="1"/>
</dbReference>
<dbReference type="RefSeq" id="WP_013162301.1">
    <property type="nucleotide sequence ID" value="NC_014216.1"/>
</dbReference>
<sequence length="268" mass="29493">MARTTLFTFSLLLTILLGLLLTLSPAVSQPTLEALPKIRAGTPPHSVLGNIMGSNRQFMQGIKATDPGRQLTQAPHLIWLADPDPRISPEMVWERKAGGIYTVRNLANQLEPAAAAIDYGVRSLHGTILLITGNTDNQAIAQFNEGYEHLGTAIRRELNQLHPPLARLLATTGKSAEEMQKLLVRQVESNVDYQVSRALERYRDRVDSGRLVVAGGVIDLANHYGGGPGRLYLINLNGETEPGKIRQSSHVVRVPPEMRDYLGRRSAR</sequence>
<evidence type="ECO:0000256" key="1">
    <source>
        <dbReference type="ARBA" id="ARBA00006217"/>
    </source>
</evidence>
<keyword evidence="2" id="KW-0862">Zinc</keyword>
<organism evidence="3 4">
    <name type="scientific">Desulfurivibrio alkaliphilus (strain DSM 19089 / UNIQEM U267 / AHT2)</name>
    <dbReference type="NCBI Taxonomy" id="589865"/>
    <lineage>
        <taxon>Bacteria</taxon>
        <taxon>Pseudomonadati</taxon>
        <taxon>Thermodesulfobacteriota</taxon>
        <taxon>Desulfobulbia</taxon>
        <taxon>Desulfobulbales</taxon>
        <taxon>Desulfobulbaceae</taxon>
        <taxon>Desulfurivibrio</taxon>
    </lineage>
</organism>
<dbReference type="eggNOG" id="COG0288">
    <property type="taxonomic scope" value="Bacteria"/>
</dbReference>
<evidence type="ECO:0000313" key="4">
    <source>
        <dbReference type="Proteomes" id="UP000001508"/>
    </source>
</evidence>
<dbReference type="SUPFAM" id="SSF53056">
    <property type="entry name" value="beta-carbonic anhydrase, cab"/>
    <property type="match status" value="1"/>
</dbReference>
<dbReference type="InterPro" id="IPR001765">
    <property type="entry name" value="Carbonic_anhydrase"/>
</dbReference>
<dbReference type="HOGENOM" id="CLU_053879_6_0_7"/>
<keyword evidence="2" id="KW-0479">Metal-binding</keyword>
<dbReference type="STRING" id="589865.DaAHT2_0056"/>
<dbReference type="InterPro" id="IPR036874">
    <property type="entry name" value="Carbonic_anhydrase_sf"/>
</dbReference>
<evidence type="ECO:0000313" key="3">
    <source>
        <dbReference type="EMBL" id="ADH84770.1"/>
    </source>
</evidence>
<dbReference type="Gene3D" id="3.40.1050.10">
    <property type="entry name" value="Carbonic anhydrase"/>
    <property type="match status" value="1"/>
</dbReference>
<proteinExistence type="inferred from homology"/>
<dbReference type="SMART" id="SM00947">
    <property type="entry name" value="Pro_CA"/>
    <property type="match status" value="1"/>
</dbReference>
<accession>D6Z5B3</accession>
<reference evidence="4" key="1">
    <citation type="submission" date="2010-02" db="EMBL/GenBank/DDBJ databases">
        <title>Complete sequence of Desulfurivibrio alkaliphilus AHT2.</title>
        <authorList>
            <consortium name="US DOE Joint Genome Institute"/>
            <person name="Pitluck S."/>
            <person name="Chertkov O."/>
            <person name="Detter J.C."/>
            <person name="Han C."/>
            <person name="Tapia R."/>
            <person name="Larimer F."/>
            <person name="Land M."/>
            <person name="Hauser L."/>
            <person name="Kyrpides N."/>
            <person name="Mikhailova N."/>
            <person name="Sorokin D.Y."/>
            <person name="Muyzer G."/>
            <person name="Woyke T."/>
        </authorList>
    </citation>
    <scope>NUCLEOTIDE SEQUENCE [LARGE SCALE GENOMIC DNA]</scope>
    <source>
        <strain evidence="4">DSM 19089 / UNIQEM U267 / AHT2</strain>
    </source>
</reference>
<evidence type="ECO:0000256" key="2">
    <source>
        <dbReference type="PIRSR" id="PIRSR601765-1"/>
    </source>
</evidence>
<name>D6Z5B3_DESAT</name>
<dbReference type="GO" id="GO:0008270">
    <property type="term" value="F:zinc ion binding"/>
    <property type="evidence" value="ECO:0007669"/>
    <property type="project" value="InterPro"/>
</dbReference>
<dbReference type="Proteomes" id="UP000001508">
    <property type="component" value="Chromosome"/>
</dbReference>
<comment type="cofactor">
    <cofactor evidence="2">
        <name>Zn(2+)</name>
        <dbReference type="ChEBI" id="CHEBI:29105"/>
    </cofactor>
    <text evidence="2">Binds 1 zinc ion per subunit.</text>
</comment>
<keyword evidence="4" id="KW-1185">Reference proteome</keyword>